<dbReference type="Proteomes" id="UP000462362">
    <property type="component" value="Unassembled WGS sequence"/>
</dbReference>
<feature type="domain" description="NapC/NirT cytochrome c N-terminal" evidence="12">
    <location>
        <begin position="39"/>
        <end position="215"/>
    </location>
</feature>
<dbReference type="EMBL" id="WNCL01000033">
    <property type="protein sequence ID" value="MTU43882.1"/>
    <property type="molecule type" value="Genomic_DNA"/>
</dbReference>
<dbReference type="GO" id="GO:0009055">
    <property type="term" value="F:electron transfer activity"/>
    <property type="evidence" value="ECO:0007669"/>
    <property type="project" value="TreeGrafter"/>
</dbReference>
<evidence type="ECO:0000256" key="11">
    <source>
        <dbReference type="ARBA" id="ARBA00023136"/>
    </source>
</evidence>
<organism evidence="13 14">
    <name type="scientific">Parasutterella excrementihominis</name>
    <dbReference type="NCBI Taxonomy" id="487175"/>
    <lineage>
        <taxon>Bacteria</taxon>
        <taxon>Pseudomonadati</taxon>
        <taxon>Pseudomonadota</taxon>
        <taxon>Betaproteobacteria</taxon>
        <taxon>Burkholderiales</taxon>
        <taxon>Sutterellaceae</taxon>
        <taxon>Parasutterella</taxon>
    </lineage>
</organism>
<gene>
    <name evidence="13" type="ORF">GMD42_09685</name>
</gene>
<keyword evidence="3" id="KW-0813">Transport</keyword>
<evidence type="ECO:0000256" key="3">
    <source>
        <dbReference type="ARBA" id="ARBA00022448"/>
    </source>
</evidence>
<keyword evidence="7" id="KW-0479">Metal-binding</keyword>
<dbReference type="GO" id="GO:0009061">
    <property type="term" value="P:anaerobic respiration"/>
    <property type="evidence" value="ECO:0007669"/>
    <property type="project" value="TreeGrafter"/>
</dbReference>
<evidence type="ECO:0000313" key="13">
    <source>
        <dbReference type="EMBL" id="MTU43882.1"/>
    </source>
</evidence>
<dbReference type="PANTHER" id="PTHR30333:SF1">
    <property type="entry name" value="CYTOCHROME C-TYPE PROTEIN NAPC"/>
    <property type="match status" value="1"/>
</dbReference>
<evidence type="ECO:0000256" key="10">
    <source>
        <dbReference type="ARBA" id="ARBA00023004"/>
    </source>
</evidence>
<accession>A0A6I3RZF0</accession>
<keyword evidence="5" id="KW-0349">Heme</keyword>
<comment type="subcellular location">
    <subcellularLocation>
        <location evidence="1">Cell membrane</location>
    </subcellularLocation>
</comment>
<dbReference type="PANTHER" id="PTHR30333">
    <property type="entry name" value="CYTOCHROME C-TYPE PROTEIN"/>
    <property type="match status" value="1"/>
</dbReference>
<keyword evidence="10" id="KW-0408">Iron</keyword>
<evidence type="ECO:0000259" key="12">
    <source>
        <dbReference type="Pfam" id="PF03264"/>
    </source>
</evidence>
<evidence type="ECO:0000256" key="9">
    <source>
        <dbReference type="ARBA" id="ARBA00022989"/>
    </source>
</evidence>
<sequence>MNVRAALHRLYLILKSNNMLSNFTLESEKREYKMSQTGKWGTFWILVIGIVVGILCTAGLVGVVQWAGTDKFCTGWCHSMDGVTYAWKQGQHARTPSGYTAGCSDCHLLNETNRPLTPVAYVELLFAKAKAGSISGFGELRGTLNTPQMWLEKRPELSKAVNDWMVSYNFRNCRGCHNLADMYNAKNPMVAKMHAGFIDKPTNCIMCHKTAGHNYKMADEIIRATGKWPDPAKAWEQADAAAKK</sequence>
<dbReference type="InterPro" id="IPR036280">
    <property type="entry name" value="Multihaem_cyt_sf"/>
</dbReference>
<keyword evidence="4" id="KW-1003">Cell membrane</keyword>
<name>A0A6I3RZF0_9BURK</name>
<protein>
    <submittedName>
        <fullName evidence="13">Cytochrome C</fullName>
    </submittedName>
</protein>
<comment type="similarity">
    <text evidence="2">Belongs to the NapC/NirT/NrfH family.</text>
</comment>
<evidence type="ECO:0000256" key="4">
    <source>
        <dbReference type="ARBA" id="ARBA00022475"/>
    </source>
</evidence>
<proteinExistence type="inferred from homology"/>
<keyword evidence="11" id="KW-0472">Membrane</keyword>
<evidence type="ECO:0000313" key="14">
    <source>
        <dbReference type="Proteomes" id="UP000462362"/>
    </source>
</evidence>
<dbReference type="Pfam" id="PF03264">
    <property type="entry name" value="Cytochrom_NNT"/>
    <property type="match status" value="1"/>
</dbReference>
<evidence type="ECO:0000256" key="2">
    <source>
        <dbReference type="ARBA" id="ARBA00007395"/>
    </source>
</evidence>
<keyword evidence="6" id="KW-0812">Transmembrane</keyword>
<evidence type="ECO:0000256" key="1">
    <source>
        <dbReference type="ARBA" id="ARBA00004236"/>
    </source>
</evidence>
<dbReference type="InterPro" id="IPR051174">
    <property type="entry name" value="Cytochrome_c-type_ET"/>
</dbReference>
<keyword evidence="9" id="KW-1133">Transmembrane helix</keyword>
<dbReference type="InterPro" id="IPR038266">
    <property type="entry name" value="NapC/NirT_cytc_sf"/>
</dbReference>
<evidence type="ECO:0000256" key="5">
    <source>
        <dbReference type="ARBA" id="ARBA00022617"/>
    </source>
</evidence>
<dbReference type="InterPro" id="IPR005126">
    <property type="entry name" value="NapC/NirT_cyt_c_N"/>
</dbReference>
<evidence type="ECO:0000256" key="8">
    <source>
        <dbReference type="ARBA" id="ARBA00022982"/>
    </source>
</evidence>
<reference evidence="13 14" key="1">
    <citation type="journal article" date="2019" name="Nat. Med.">
        <title>A library of human gut bacterial isolates paired with longitudinal multiomics data enables mechanistic microbiome research.</title>
        <authorList>
            <person name="Poyet M."/>
            <person name="Groussin M."/>
            <person name="Gibbons S.M."/>
            <person name="Avila-Pacheco J."/>
            <person name="Jiang X."/>
            <person name="Kearney S.M."/>
            <person name="Perrotta A.R."/>
            <person name="Berdy B."/>
            <person name="Zhao S."/>
            <person name="Lieberman T.D."/>
            <person name="Swanson P.K."/>
            <person name="Smith M."/>
            <person name="Roesemann S."/>
            <person name="Alexander J.E."/>
            <person name="Rich S.A."/>
            <person name="Livny J."/>
            <person name="Vlamakis H."/>
            <person name="Clish C."/>
            <person name="Bullock K."/>
            <person name="Deik A."/>
            <person name="Scott J."/>
            <person name="Pierce K.A."/>
            <person name="Xavier R.J."/>
            <person name="Alm E.J."/>
        </authorList>
    </citation>
    <scope>NUCLEOTIDE SEQUENCE [LARGE SCALE GENOMIC DNA]</scope>
    <source>
        <strain evidence="13 14">BIOML-A2</strain>
    </source>
</reference>
<evidence type="ECO:0000256" key="6">
    <source>
        <dbReference type="ARBA" id="ARBA00022692"/>
    </source>
</evidence>
<comment type="caution">
    <text evidence="13">The sequence shown here is derived from an EMBL/GenBank/DDBJ whole genome shotgun (WGS) entry which is preliminary data.</text>
</comment>
<evidence type="ECO:0000256" key="7">
    <source>
        <dbReference type="ARBA" id="ARBA00022723"/>
    </source>
</evidence>
<dbReference type="Gene3D" id="1.10.3820.10">
    <property type="entry name" value="Di-heme elbow motif domain"/>
    <property type="match status" value="1"/>
</dbReference>
<dbReference type="GO" id="GO:0046872">
    <property type="term" value="F:metal ion binding"/>
    <property type="evidence" value="ECO:0007669"/>
    <property type="project" value="UniProtKB-KW"/>
</dbReference>
<dbReference type="GO" id="GO:0005886">
    <property type="term" value="C:plasma membrane"/>
    <property type="evidence" value="ECO:0007669"/>
    <property type="project" value="UniProtKB-SubCell"/>
</dbReference>
<keyword evidence="8" id="KW-0249">Electron transport</keyword>
<dbReference type="AlphaFoldDB" id="A0A6I3RZF0"/>
<dbReference type="SUPFAM" id="SSF48695">
    <property type="entry name" value="Multiheme cytochromes"/>
    <property type="match status" value="1"/>
</dbReference>